<evidence type="ECO:0000313" key="15">
    <source>
        <dbReference type="EMBL" id="MCJ0741926.1"/>
    </source>
</evidence>
<comment type="cofactor">
    <cofactor evidence="2 13">
        <name>[4Fe-4S] cluster</name>
        <dbReference type="ChEBI" id="CHEBI:49883"/>
    </cofactor>
</comment>
<dbReference type="Gene3D" id="1.20.1440.230">
    <property type="entry name" value="NADH-ubiquinone oxidoreductase 51kDa subunit, iron-sulphur binding domain"/>
    <property type="match status" value="1"/>
</dbReference>
<keyword evidence="15" id="KW-0560">Oxidoreductase</keyword>
<dbReference type="Pfam" id="PF01512">
    <property type="entry name" value="Complex1_51K"/>
    <property type="match status" value="1"/>
</dbReference>
<dbReference type="GO" id="GO:0016491">
    <property type="term" value="F:oxidoreductase activity"/>
    <property type="evidence" value="ECO:0007669"/>
    <property type="project" value="UniProtKB-KW"/>
</dbReference>
<evidence type="ECO:0000256" key="2">
    <source>
        <dbReference type="ARBA" id="ARBA00001966"/>
    </source>
</evidence>
<evidence type="ECO:0000256" key="13">
    <source>
        <dbReference type="RuleBase" id="RU364066"/>
    </source>
</evidence>
<dbReference type="Gene3D" id="3.10.20.600">
    <property type="match status" value="1"/>
</dbReference>
<dbReference type="RefSeq" id="WP_243359678.1">
    <property type="nucleotide sequence ID" value="NZ_JALGBH010000001.1"/>
</dbReference>
<evidence type="ECO:0000256" key="10">
    <source>
        <dbReference type="ARBA" id="ARBA00023014"/>
    </source>
</evidence>
<dbReference type="SUPFAM" id="SSF142019">
    <property type="entry name" value="Nqo1 FMN-binding domain-like"/>
    <property type="match status" value="1"/>
</dbReference>
<feature type="domain" description="NADH-ubiquinone oxidoreductase 51kDa subunit iron-sulphur binding" evidence="14">
    <location>
        <begin position="340"/>
        <end position="385"/>
    </location>
</feature>
<keyword evidence="6 13" id="KW-0288">FMN</keyword>
<evidence type="ECO:0000256" key="7">
    <source>
        <dbReference type="ARBA" id="ARBA00022723"/>
    </source>
</evidence>
<keyword evidence="8" id="KW-1278">Translocase</keyword>
<dbReference type="InterPro" id="IPR037207">
    <property type="entry name" value="Nuop51_4Fe4S-bd_sf"/>
</dbReference>
<dbReference type="InterPro" id="IPR019575">
    <property type="entry name" value="Nuop51_4Fe4S-bd"/>
</dbReference>
<evidence type="ECO:0000259" key="14">
    <source>
        <dbReference type="SMART" id="SM00928"/>
    </source>
</evidence>
<evidence type="ECO:0000256" key="6">
    <source>
        <dbReference type="ARBA" id="ARBA00022643"/>
    </source>
</evidence>
<keyword evidence="4 13" id="KW-0004">4Fe-4S</keyword>
<dbReference type="Proteomes" id="UP001165460">
    <property type="component" value="Unassembled WGS sequence"/>
</dbReference>
<evidence type="ECO:0000256" key="4">
    <source>
        <dbReference type="ARBA" id="ARBA00022485"/>
    </source>
</evidence>
<comment type="catalytic activity">
    <reaction evidence="12 13">
        <text>a quinone + NADH + 5 H(+)(in) = a quinol + NAD(+) + 4 H(+)(out)</text>
        <dbReference type="Rhea" id="RHEA:57888"/>
        <dbReference type="ChEBI" id="CHEBI:15378"/>
        <dbReference type="ChEBI" id="CHEBI:24646"/>
        <dbReference type="ChEBI" id="CHEBI:57540"/>
        <dbReference type="ChEBI" id="CHEBI:57945"/>
        <dbReference type="ChEBI" id="CHEBI:132124"/>
    </reaction>
</comment>
<dbReference type="InterPro" id="IPR001949">
    <property type="entry name" value="NADH-UbQ_OxRdtase_51kDa_CS"/>
</dbReference>
<dbReference type="Pfam" id="PF10589">
    <property type="entry name" value="NADH_4Fe-4S"/>
    <property type="match status" value="1"/>
</dbReference>
<accession>A0ABS9ZTJ8</accession>
<keyword evidence="7 13" id="KW-0479">Metal-binding</keyword>
<evidence type="ECO:0000256" key="9">
    <source>
        <dbReference type="ARBA" id="ARBA00023004"/>
    </source>
</evidence>
<evidence type="ECO:0000256" key="3">
    <source>
        <dbReference type="ARBA" id="ARBA00007523"/>
    </source>
</evidence>
<proteinExistence type="inferred from homology"/>
<dbReference type="Gene3D" id="3.40.50.11540">
    <property type="entry name" value="NADH-ubiquinone oxidoreductase 51kDa subunit"/>
    <property type="match status" value="1"/>
</dbReference>
<dbReference type="InterPro" id="IPR011537">
    <property type="entry name" value="NADH-UbQ_OxRdtase_suF"/>
</dbReference>
<keyword evidence="16" id="KW-1185">Reference proteome</keyword>
<evidence type="ECO:0000313" key="16">
    <source>
        <dbReference type="Proteomes" id="UP001165460"/>
    </source>
</evidence>
<comment type="cofactor">
    <cofactor evidence="1 13">
        <name>FMN</name>
        <dbReference type="ChEBI" id="CHEBI:58210"/>
    </cofactor>
</comment>
<dbReference type="InterPro" id="IPR037225">
    <property type="entry name" value="Nuo51_FMN-bd_sf"/>
</dbReference>
<dbReference type="SUPFAM" id="SSF140490">
    <property type="entry name" value="Nqo1C-terminal domain-like"/>
    <property type="match status" value="1"/>
</dbReference>
<dbReference type="Gene3D" id="6.10.250.1450">
    <property type="match status" value="1"/>
</dbReference>
<evidence type="ECO:0000256" key="8">
    <source>
        <dbReference type="ARBA" id="ARBA00022967"/>
    </source>
</evidence>
<dbReference type="InterPro" id="IPR050837">
    <property type="entry name" value="ComplexI_51kDa_subunit"/>
</dbReference>
<keyword evidence="11 13" id="KW-0520">NAD</keyword>
<dbReference type="SMART" id="SM00928">
    <property type="entry name" value="NADH_4Fe-4S"/>
    <property type="match status" value="1"/>
</dbReference>
<evidence type="ECO:0000256" key="11">
    <source>
        <dbReference type="ARBA" id="ARBA00023027"/>
    </source>
</evidence>
<dbReference type="PANTHER" id="PTHR11780:SF10">
    <property type="entry name" value="NADH DEHYDROGENASE [UBIQUINONE] FLAVOPROTEIN 1, MITOCHONDRIAL"/>
    <property type="match status" value="1"/>
</dbReference>
<evidence type="ECO:0000256" key="5">
    <source>
        <dbReference type="ARBA" id="ARBA00022630"/>
    </source>
</evidence>
<comment type="similarity">
    <text evidence="3 13">Belongs to the complex I 51 kDa subunit family.</text>
</comment>
<evidence type="ECO:0000256" key="12">
    <source>
        <dbReference type="ARBA" id="ARBA00047712"/>
    </source>
</evidence>
<comment type="caution">
    <text evidence="15">The sequence shown here is derived from an EMBL/GenBank/DDBJ whole genome shotgun (WGS) entry which is preliminary data.</text>
</comment>
<reference evidence="15" key="1">
    <citation type="submission" date="2022-03" db="EMBL/GenBank/DDBJ databases">
        <authorList>
            <person name="Woo C.Y."/>
        </authorList>
    </citation>
    <scope>NUCLEOTIDE SEQUENCE</scope>
    <source>
        <strain evidence="15">CYS-01</strain>
    </source>
</reference>
<dbReference type="PANTHER" id="PTHR11780">
    <property type="entry name" value="NADH-UBIQUINONE OXIDOREDUCTASE FLAVOPROTEIN 1 NDUFV1"/>
    <property type="match status" value="1"/>
</dbReference>
<protein>
    <recommendedName>
        <fullName evidence="13">NADH-quinone oxidoreductase subunit F</fullName>
        <ecNumber evidence="13">7.1.1.-</ecNumber>
    </recommendedName>
</protein>
<evidence type="ECO:0000256" key="1">
    <source>
        <dbReference type="ARBA" id="ARBA00001917"/>
    </source>
</evidence>
<keyword evidence="5 13" id="KW-0285">Flavoprotein</keyword>
<dbReference type="EC" id="7.1.1.-" evidence="13"/>
<dbReference type="SUPFAM" id="SSF142984">
    <property type="entry name" value="Nqo1 middle domain-like"/>
    <property type="match status" value="1"/>
</dbReference>
<dbReference type="InterPro" id="IPR011538">
    <property type="entry name" value="Nuo51_FMN-bd"/>
</dbReference>
<dbReference type="PROSITE" id="PS00645">
    <property type="entry name" value="COMPLEX1_51K_2"/>
    <property type="match status" value="1"/>
</dbReference>
<dbReference type="NCBIfam" id="TIGR01959">
    <property type="entry name" value="nuoF_fam"/>
    <property type="match status" value="1"/>
</dbReference>
<gene>
    <name evidence="15" type="primary">nuoF</name>
    <name evidence="15" type="ORF">MMF97_04315</name>
</gene>
<name>A0ABS9ZTJ8_9SPHI</name>
<organism evidence="15 16">
    <name type="scientific">Pedobacter montanisoli</name>
    <dbReference type="NCBI Taxonomy" id="2923277"/>
    <lineage>
        <taxon>Bacteria</taxon>
        <taxon>Pseudomonadati</taxon>
        <taxon>Bacteroidota</taxon>
        <taxon>Sphingobacteriia</taxon>
        <taxon>Sphingobacteriales</taxon>
        <taxon>Sphingobacteriaceae</taxon>
        <taxon>Pedobacter</taxon>
    </lineage>
</organism>
<keyword evidence="10 13" id="KW-0411">Iron-sulfur</keyword>
<comment type="function">
    <text evidence="13">NDH-1 shuttles electrons from NADH, via FMN and iron-sulfur (Fe-S) centers, to quinones in the respiratory chain.</text>
</comment>
<keyword evidence="13" id="KW-0874">Quinone</keyword>
<dbReference type="NCBIfam" id="NF010120">
    <property type="entry name" value="PRK13596.1"/>
    <property type="match status" value="1"/>
</dbReference>
<sequence>MGRKLLLEHINVPGIHTLEVYRQKGGYRSVEKALKTMTADDVVEEVKKSGLRGRGGAGFPTGMKWSFLAKPEGVPRYLVCNGDESEPGTFKDRYLMTHIPHALIEGMIVSSYALGANTSYIYVRGEMMPQIRILEKAIEEAKAAGLLGKNILGTGYDLELYVQPGGGAYICGEETALLESLEGKRGNPRIKPPFPAIAGLYGCPTVVNNVESIAAVVPIVNDGGDEYAKIGIGRSTGTKLISASGNLVKPGVYEIELGLPVEEFIYSDEYCGGIANGKRLKATVAGGSSVPILPANLTLKLANGEPRLMSYESLSEGGFATGTMLGSGGFIAFDEDQCIVRNTWNFSRFYHHESCGQCSPCREGTGWLEKILHKIEYGHGTLDDIDLLWDVQRKIEGNTICPLGDAAAWPVAAAIRHFRDEFEWHIKEPVKSQTSNYGLADYANPIEKTPEEVKSQN</sequence>
<keyword evidence="9 13" id="KW-0408">Iron</keyword>
<dbReference type="EMBL" id="JALGBH010000001">
    <property type="protein sequence ID" value="MCJ0741926.1"/>
    <property type="molecule type" value="Genomic_DNA"/>
</dbReference>